<protein>
    <submittedName>
        <fullName evidence="4">Nucleoside-diphosphate-sugar epimerase</fullName>
    </submittedName>
</protein>
<proteinExistence type="inferred from homology"/>
<gene>
    <name evidence="4" type="ORF">C7440_1892</name>
</gene>
<dbReference type="RefSeq" id="WP_116518341.1">
    <property type="nucleotide sequence ID" value="NZ_JACCEX010000002.1"/>
</dbReference>
<evidence type="ECO:0000313" key="5">
    <source>
        <dbReference type="Proteomes" id="UP000246145"/>
    </source>
</evidence>
<evidence type="ECO:0000313" key="4">
    <source>
        <dbReference type="EMBL" id="PVY62399.1"/>
    </source>
</evidence>
<evidence type="ECO:0000256" key="1">
    <source>
        <dbReference type="ARBA" id="ARBA00005125"/>
    </source>
</evidence>
<name>A0A2U1CN08_9BURK</name>
<dbReference type="Pfam" id="PF01370">
    <property type="entry name" value="Epimerase"/>
    <property type="match status" value="1"/>
</dbReference>
<dbReference type="EMBL" id="QEKO01000002">
    <property type="protein sequence ID" value="PVY62399.1"/>
    <property type="molecule type" value="Genomic_DNA"/>
</dbReference>
<evidence type="ECO:0000256" key="2">
    <source>
        <dbReference type="ARBA" id="ARBA00007637"/>
    </source>
</evidence>
<dbReference type="OrthoDB" id="9801056at2"/>
<dbReference type="InterPro" id="IPR036291">
    <property type="entry name" value="NAD(P)-bd_dom_sf"/>
</dbReference>
<dbReference type="SMART" id="SM00822">
    <property type="entry name" value="PKS_KR"/>
    <property type="match status" value="1"/>
</dbReference>
<dbReference type="Proteomes" id="UP000246145">
    <property type="component" value="Unassembled WGS sequence"/>
</dbReference>
<dbReference type="Gene3D" id="3.40.50.720">
    <property type="entry name" value="NAD(P)-binding Rossmann-like Domain"/>
    <property type="match status" value="1"/>
</dbReference>
<organism evidence="4 5">
    <name type="scientific">Pusillimonas noertemannii</name>
    <dbReference type="NCBI Taxonomy" id="305977"/>
    <lineage>
        <taxon>Bacteria</taxon>
        <taxon>Pseudomonadati</taxon>
        <taxon>Pseudomonadota</taxon>
        <taxon>Betaproteobacteria</taxon>
        <taxon>Burkholderiales</taxon>
        <taxon>Alcaligenaceae</taxon>
        <taxon>Pusillimonas</taxon>
    </lineage>
</organism>
<reference evidence="4 5" key="1">
    <citation type="submission" date="2018-04" db="EMBL/GenBank/DDBJ databases">
        <title>Genomic Encyclopedia of Type Strains, Phase IV (KMG-IV): sequencing the most valuable type-strain genomes for metagenomic binning, comparative biology and taxonomic classification.</title>
        <authorList>
            <person name="Goeker M."/>
        </authorList>
    </citation>
    <scope>NUCLEOTIDE SEQUENCE [LARGE SCALE GENOMIC DNA]</scope>
    <source>
        <strain evidence="4 5">DSM 10065</strain>
    </source>
</reference>
<sequence length="331" mass="36394">MSILVTGASGFIGLNLLETLLRKGEKVVAFSHDAVPEHALAHLAPLGGSLEWLRGDVSDPDTVQSLFAGRDISHVVHAATITAGPQLPPTQAERVLRVNITGTQLMLQAARQASVKRFVLISSSAVNGDAPFEPQRLDETSSTRPLGLYGYTKLATEQLAQLWQQQYGLDVITARLTAIFGPWERDTGVRGTLSPPFQLALEALRGSPATISAHGRRDWTLSTDIAAGICTLLFAPSPRHRLYNLASGELWHPRMLCQALQAVFPHWSWQESEDASACTVQYNDDLSRPRISPLLGERYSSEFQTAFTPAARAVEIYARWVHEHSRFLLNP</sequence>
<keyword evidence="5" id="KW-1185">Reference proteome</keyword>
<comment type="pathway">
    <text evidence="1">Bacterial outer membrane biogenesis; LPS O-antigen biosynthesis.</text>
</comment>
<dbReference type="PANTHER" id="PTHR43000">
    <property type="entry name" value="DTDP-D-GLUCOSE 4,6-DEHYDRATASE-RELATED"/>
    <property type="match status" value="1"/>
</dbReference>
<dbReference type="InterPro" id="IPR057326">
    <property type="entry name" value="KR_dom"/>
</dbReference>
<dbReference type="SUPFAM" id="SSF51735">
    <property type="entry name" value="NAD(P)-binding Rossmann-fold domains"/>
    <property type="match status" value="1"/>
</dbReference>
<evidence type="ECO:0000259" key="3">
    <source>
        <dbReference type="SMART" id="SM00822"/>
    </source>
</evidence>
<comment type="caution">
    <text evidence="4">The sequence shown here is derived from an EMBL/GenBank/DDBJ whole genome shotgun (WGS) entry which is preliminary data.</text>
</comment>
<feature type="domain" description="Ketoreductase" evidence="3">
    <location>
        <begin position="1"/>
        <end position="186"/>
    </location>
</feature>
<comment type="similarity">
    <text evidence="2">Belongs to the NAD(P)-dependent epimerase/dehydratase family.</text>
</comment>
<dbReference type="InterPro" id="IPR001509">
    <property type="entry name" value="Epimerase_deHydtase"/>
</dbReference>
<dbReference type="AlphaFoldDB" id="A0A2U1CN08"/>
<accession>A0A2U1CN08</accession>